<dbReference type="Proteomes" id="UP000430021">
    <property type="component" value="Unassembled WGS sequence"/>
</dbReference>
<name>A0A6I4UHI4_9SPHN</name>
<sequence length="336" mass="34478">MNQSASSWGLPAGSIRAGFETAARTHAAARAQADGAPMPAARQIAAPGSPVEAAIANAAQATSVDFNYLLAQAEVESAMNPTARAATSSATGLYQFIESTWLDTVKKHGPRFGLGAVADQINLTPSGSAYVADPAQREAILALRNDPHTAALMAAGLAEDNRAHLLSILGRQPSHAELYLAHFLGAGGAGRFLSELQADPGQSAPTLFARPAAANRAIFYAPDGSPRSLAQVMDVIGGKLERALNRASDGGAMRFARADYGSAGGFTPAPYLIADEAVFGPGLPPALTQASMPAPASRSPGRPPMSQVLGATFGTDPAAAPRQVRRAYGTLKALGL</sequence>
<evidence type="ECO:0000313" key="4">
    <source>
        <dbReference type="EMBL" id="MXP37956.1"/>
    </source>
</evidence>
<proteinExistence type="inferred from homology"/>
<dbReference type="Pfam" id="PF01464">
    <property type="entry name" value="SLT"/>
    <property type="match status" value="1"/>
</dbReference>
<comment type="caution">
    <text evidence="4">The sequence shown here is derived from an EMBL/GenBank/DDBJ whole genome shotgun (WGS) entry which is preliminary data.</text>
</comment>
<dbReference type="Gene3D" id="1.10.530.10">
    <property type="match status" value="1"/>
</dbReference>
<evidence type="ECO:0000313" key="3">
    <source>
        <dbReference type="EMBL" id="MBB3774390.1"/>
    </source>
</evidence>
<dbReference type="SUPFAM" id="SSF53955">
    <property type="entry name" value="Lysozyme-like"/>
    <property type="match status" value="1"/>
</dbReference>
<reference evidence="4 5" key="1">
    <citation type="submission" date="2019-12" db="EMBL/GenBank/DDBJ databases">
        <title>Genomic-based taxomic classification of the family Erythrobacteraceae.</title>
        <authorList>
            <person name="Xu L."/>
        </authorList>
    </citation>
    <scope>NUCLEOTIDE SEQUENCE [LARGE SCALE GENOMIC DNA]</scope>
    <source>
        <strain evidence="4 5">JCM 10282</strain>
    </source>
</reference>
<keyword evidence="6" id="KW-1185">Reference proteome</keyword>
<dbReference type="EMBL" id="WTYB01000001">
    <property type="protein sequence ID" value="MXP37956.1"/>
    <property type="molecule type" value="Genomic_DNA"/>
</dbReference>
<evidence type="ECO:0000313" key="5">
    <source>
        <dbReference type="Proteomes" id="UP000430021"/>
    </source>
</evidence>
<dbReference type="InterPro" id="IPR023346">
    <property type="entry name" value="Lysozyme-like_dom_sf"/>
</dbReference>
<dbReference type="EMBL" id="JACICE010000001">
    <property type="protein sequence ID" value="MBB3774390.1"/>
    <property type="molecule type" value="Genomic_DNA"/>
</dbReference>
<protein>
    <submittedName>
        <fullName evidence="4">Transglycosylase SLT domain-containing protein</fullName>
    </submittedName>
</protein>
<dbReference type="AlphaFoldDB" id="A0A6I4UHI4"/>
<evidence type="ECO:0000256" key="1">
    <source>
        <dbReference type="ARBA" id="ARBA00009387"/>
    </source>
</evidence>
<organism evidence="4 5">
    <name type="scientific">Erythrobacter ramosus</name>
    <dbReference type="NCBI Taxonomy" id="35811"/>
    <lineage>
        <taxon>Bacteria</taxon>
        <taxon>Pseudomonadati</taxon>
        <taxon>Pseudomonadota</taxon>
        <taxon>Alphaproteobacteria</taxon>
        <taxon>Sphingomonadales</taxon>
        <taxon>Erythrobacteraceae</taxon>
        <taxon>Erythrobacter/Porphyrobacter group</taxon>
        <taxon>Erythrobacter</taxon>
    </lineage>
</organism>
<reference evidence="3 6" key="2">
    <citation type="submission" date="2020-08" db="EMBL/GenBank/DDBJ databases">
        <title>Genomic Encyclopedia of Type Strains, Phase IV (KMG-IV): sequencing the most valuable type-strain genomes for metagenomic binning, comparative biology and taxonomic classification.</title>
        <authorList>
            <person name="Goeker M."/>
        </authorList>
    </citation>
    <scope>NUCLEOTIDE SEQUENCE [LARGE SCALE GENOMIC DNA]</scope>
    <source>
        <strain evidence="3 6">DSM 8510</strain>
    </source>
</reference>
<dbReference type="Proteomes" id="UP000548685">
    <property type="component" value="Unassembled WGS sequence"/>
</dbReference>
<gene>
    <name evidence="3" type="ORF">FHS52_000333</name>
    <name evidence="4" type="ORF">GRI59_04910</name>
</gene>
<evidence type="ECO:0000313" key="6">
    <source>
        <dbReference type="Proteomes" id="UP000548685"/>
    </source>
</evidence>
<dbReference type="RefSeq" id="WP_160760044.1">
    <property type="nucleotide sequence ID" value="NZ_BAAADZ010000002.1"/>
</dbReference>
<feature type="domain" description="Transglycosylase SLT" evidence="2">
    <location>
        <begin position="55"/>
        <end position="108"/>
    </location>
</feature>
<comment type="similarity">
    <text evidence="1">Belongs to the virb1 family.</text>
</comment>
<evidence type="ECO:0000259" key="2">
    <source>
        <dbReference type="Pfam" id="PF01464"/>
    </source>
</evidence>
<dbReference type="OrthoDB" id="8477976at2"/>
<accession>A0A6I4UHI4</accession>
<dbReference type="InterPro" id="IPR008258">
    <property type="entry name" value="Transglycosylase_SLT_dom_1"/>
</dbReference>